<evidence type="ECO:0000313" key="2">
    <source>
        <dbReference type="Proteomes" id="UP000504606"/>
    </source>
</evidence>
<evidence type="ECO:0000313" key="3">
    <source>
        <dbReference type="RefSeq" id="XP_052128161.1"/>
    </source>
</evidence>
<dbReference type="RefSeq" id="XP_052128161.1">
    <property type="nucleotide sequence ID" value="XM_052272201.1"/>
</dbReference>
<proteinExistence type="predicted"/>
<sequence length="109" mass="10779">MKSPALVVILLAGGVLVAAAPGTDKKYPSPEQDDVGAGRTFSLVSLPSLLPSLISGPAFNLFNINKPPIVFGDQSPPGAGGFFGLPPSVWVVNSAGTSSGSPSATAGSS</sequence>
<gene>
    <name evidence="3" type="primary">LOC127750480</name>
</gene>
<protein>
    <submittedName>
        <fullName evidence="3">Uncharacterized protein LOC127750480</fullName>
    </submittedName>
</protein>
<dbReference type="GeneID" id="127750480"/>
<feature type="signal peptide" evidence="1">
    <location>
        <begin position="1"/>
        <end position="19"/>
    </location>
</feature>
<accession>A0A9C6X2W7</accession>
<keyword evidence="2" id="KW-1185">Reference proteome</keyword>
<reference evidence="3" key="1">
    <citation type="submission" date="2025-08" db="UniProtKB">
        <authorList>
            <consortium name="RefSeq"/>
        </authorList>
    </citation>
    <scope>IDENTIFICATION</scope>
    <source>
        <tissue evidence="3">Whole organism</tissue>
    </source>
</reference>
<keyword evidence="1" id="KW-0732">Signal</keyword>
<dbReference type="KEGG" id="foc:127750480"/>
<evidence type="ECO:0000256" key="1">
    <source>
        <dbReference type="SAM" id="SignalP"/>
    </source>
</evidence>
<dbReference type="Proteomes" id="UP000504606">
    <property type="component" value="Unplaced"/>
</dbReference>
<name>A0A9C6X2W7_FRAOC</name>
<dbReference type="AlphaFoldDB" id="A0A9C6X2W7"/>
<feature type="chain" id="PRO_5038788278" evidence="1">
    <location>
        <begin position="20"/>
        <end position="109"/>
    </location>
</feature>
<organism evidence="2 3">
    <name type="scientific">Frankliniella occidentalis</name>
    <name type="common">Western flower thrips</name>
    <name type="synonym">Euthrips occidentalis</name>
    <dbReference type="NCBI Taxonomy" id="133901"/>
    <lineage>
        <taxon>Eukaryota</taxon>
        <taxon>Metazoa</taxon>
        <taxon>Ecdysozoa</taxon>
        <taxon>Arthropoda</taxon>
        <taxon>Hexapoda</taxon>
        <taxon>Insecta</taxon>
        <taxon>Pterygota</taxon>
        <taxon>Neoptera</taxon>
        <taxon>Paraneoptera</taxon>
        <taxon>Thysanoptera</taxon>
        <taxon>Terebrantia</taxon>
        <taxon>Thripoidea</taxon>
        <taxon>Thripidae</taxon>
        <taxon>Frankliniella</taxon>
    </lineage>
</organism>